<reference evidence="2" key="1">
    <citation type="submission" date="2020-12" db="UniProtKB">
        <authorList>
            <consortium name="WormBaseParasite"/>
        </authorList>
    </citation>
    <scope>IDENTIFICATION</scope>
    <source>
        <strain evidence="2">MHco3</strain>
    </source>
</reference>
<protein>
    <submittedName>
        <fullName evidence="2">Molybdopterin-converting factor subunit 2</fullName>
    </submittedName>
</protein>
<sequence length="71" mass="7632">MLIDRRYPEVGDVGCDDLAVTVVVGAAAVSPEVGDVTVLLQAKQMGLVDLCAVSIRLFEQTHRRERVHGGV</sequence>
<proteinExistence type="predicted"/>
<accession>A0A7I4YVK9</accession>
<dbReference type="WBParaSite" id="HCON_00143840-00001">
    <property type="protein sequence ID" value="HCON_00143840-00001"/>
    <property type="gene ID" value="HCON_00143840"/>
</dbReference>
<dbReference type="Proteomes" id="UP000025227">
    <property type="component" value="Unplaced"/>
</dbReference>
<evidence type="ECO:0000313" key="2">
    <source>
        <dbReference type="WBParaSite" id="HCON_00143840-00001"/>
    </source>
</evidence>
<organism evidence="1 2">
    <name type="scientific">Haemonchus contortus</name>
    <name type="common">Barber pole worm</name>
    <dbReference type="NCBI Taxonomy" id="6289"/>
    <lineage>
        <taxon>Eukaryota</taxon>
        <taxon>Metazoa</taxon>
        <taxon>Ecdysozoa</taxon>
        <taxon>Nematoda</taxon>
        <taxon>Chromadorea</taxon>
        <taxon>Rhabditida</taxon>
        <taxon>Rhabditina</taxon>
        <taxon>Rhabditomorpha</taxon>
        <taxon>Strongyloidea</taxon>
        <taxon>Trichostrongylidae</taxon>
        <taxon>Haemonchus</taxon>
    </lineage>
</organism>
<dbReference type="AlphaFoldDB" id="A0A7I4YVK9"/>
<keyword evidence="1" id="KW-1185">Reference proteome</keyword>
<evidence type="ECO:0000313" key="1">
    <source>
        <dbReference type="Proteomes" id="UP000025227"/>
    </source>
</evidence>
<name>A0A7I4YVK9_HAECO</name>